<feature type="region of interest" description="Disordered" evidence="1">
    <location>
        <begin position="289"/>
        <end position="316"/>
    </location>
</feature>
<feature type="region of interest" description="Disordered" evidence="1">
    <location>
        <begin position="123"/>
        <end position="144"/>
    </location>
</feature>
<evidence type="ECO:0000313" key="4">
    <source>
        <dbReference type="Proteomes" id="UP000318288"/>
    </source>
</evidence>
<keyword evidence="2" id="KW-0812">Transmembrane</keyword>
<keyword evidence="2" id="KW-0472">Membrane</keyword>
<feature type="transmembrane region" description="Helical" evidence="2">
    <location>
        <begin position="198"/>
        <end position="221"/>
    </location>
</feature>
<organism evidence="3 4">
    <name type="scientific">Rubripirellula tenax</name>
    <dbReference type="NCBI Taxonomy" id="2528015"/>
    <lineage>
        <taxon>Bacteria</taxon>
        <taxon>Pseudomonadati</taxon>
        <taxon>Planctomycetota</taxon>
        <taxon>Planctomycetia</taxon>
        <taxon>Pirellulales</taxon>
        <taxon>Pirellulaceae</taxon>
        <taxon>Rubripirellula</taxon>
    </lineage>
</organism>
<dbReference type="Proteomes" id="UP000318288">
    <property type="component" value="Unassembled WGS sequence"/>
</dbReference>
<evidence type="ECO:0000313" key="3">
    <source>
        <dbReference type="EMBL" id="TWU44645.1"/>
    </source>
</evidence>
<sequence length="371" mass="42105">MPTVIPTNARRCRPISLRSGSIRSTRLPGMSADFASKGFLEITSATPLAFLDSVHCCRLLNQRERFRSFVYRLLGPLDAMPVYLPTRSTPNCLPPEPMPVKLWRRGCHCPTLGQRPSINADTQHMHRSGGGHVSLESRQSPPPGDVKRYPTEMTIWTETQPSDYVDAFDAAIGSWWYYLTFLLPGLVYLLPAAKRWRYILWLVPVAFIASCFGYLVYWRSIDWAFLDYYERTGYLETADTWYVFMPFIRGIPNALAATTVCTISAWAISCRPQRSMHMDLELLGCDSTSPNPTSSNNPYEPPRTISPDRGEPKDAPEWGLRPFPDGCFFRPHPVILDVIGTKRWTCCDVCDVDHESFAASHSWLTNLEPTL</sequence>
<evidence type="ECO:0000256" key="1">
    <source>
        <dbReference type="SAM" id="MobiDB-lite"/>
    </source>
</evidence>
<dbReference type="EMBL" id="SJPW01000010">
    <property type="protein sequence ID" value="TWU44645.1"/>
    <property type="molecule type" value="Genomic_DNA"/>
</dbReference>
<gene>
    <name evidence="3" type="ORF">Poly51_59140</name>
</gene>
<dbReference type="AlphaFoldDB" id="A0A5C6E801"/>
<feature type="transmembrane region" description="Helical" evidence="2">
    <location>
        <begin position="241"/>
        <end position="268"/>
    </location>
</feature>
<keyword evidence="4" id="KW-1185">Reference proteome</keyword>
<accession>A0A5C6E801</accession>
<feature type="transmembrane region" description="Helical" evidence="2">
    <location>
        <begin position="175"/>
        <end position="191"/>
    </location>
</feature>
<protein>
    <submittedName>
        <fullName evidence="3">Uncharacterized protein</fullName>
    </submittedName>
</protein>
<feature type="compositionally biased region" description="Low complexity" evidence="1">
    <location>
        <begin position="289"/>
        <end position="298"/>
    </location>
</feature>
<keyword evidence="2" id="KW-1133">Transmembrane helix</keyword>
<proteinExistence type="predicted"/>
<feature type="compositionally biased region" description="Basic and acidic residues" evidence="1">
    <location>
        <begin position="306"/>
        <end position="316"/>
    </location>
</feature>
<name>A0A5C6E801_9BACT</name>
<reference evidence="3 4" key="1">
    <citation type="submission" date="2019-02" db="EMBL/GenBank/DDBJ databases">
        <title>Deep-cultivation of Planctomycetes and their phenomic and genomic characterization uncovers novel biology.</title>
        <authorList>
            <person name="Wiegand S."/>
            <person name="Jogler M."/>
            <person name="Boedeker C."/>
            <person name="Pinto D."/>
            <person name="Vollmers J."/>
            <person name="Rivas-Marin E."/>
            <person name="Kohn T."/>
            <person name="Peeters S.H."/>
            <person name="Heuer A."/>
            <person name="Rast P."/>
            <person name="Oberbeckmann S."/>
            <person name="Bunk B."/>
            <person name="Jeske O."/>
            <person name="Meyerdierks A."/>
            <person name="Storesund J.E."/>
            <person name="Kallscheuer N."/>
            <person name="Luecker S."/>
            <person name="Lage O.M."/>
            <person name="Pohl T."/>
            <person name="Merkel B.J."/>
            <person name="Hornburger P."/>
            <person name="Mueller R.-W."/>
            <person name="Bruemmer F."/>
            <person name="Labrenz M."/>
            <person name="Spormann A.M."/>
            <person name="Op Den Camp H."/>
            <person name="Overmann J."/>
            <person name="Amann R."/>
            <person name="Jetten M.S.M."/>
            <person name="Mascher T."/>
            <person name="Medema M.H."/>
            <person name="Devos D.P."/>
            <person name="Kaster A.-K."/>
            <person name="Ovreas L."/>
            <person name="Rohde M."/>
            <person name="Galperin M.Y."/>
            <person name="Jogler C."/>
        </authorList>
    </citation>
    <scope>NUCLEOTIDE SEQUENCE [LARGE SCALE GENOMIC DNA]</scope>
    <source>
        <strain evidence="3 4">Poly51</strain>
    </source>
</reference>
<comment type="caution">
    <text evidence="3">The sequence shown here is derived from an EMBL/GenBank/DDBJ whole genome shotgun (WGS) entry which is preliminary data.</text>
</comment>
<evidence type="ECO:0000256" key="2">
    <source>
        <dbReference type="SAM" id="Phobius"/>
    </source>
</evidence>